<protein>
    <recommendedName>
        <fullName evidence="5">H(+)-exporting diphosphatase</fullName>
    </recommendedName>
</protein>
<feature type="transmembrane region" description="Helical" evidence="1">
    <location>
        <begin position="129"/>
        <end position="157"/>
    </location>
</feature>
<dbReference type="EMBL" id="JAGTXO010000023">
    <property type="protein sequence ID" value="KAG8462013.1"/>
    <property type="molecule type" value="Genomic_DNA"/>
</dbReference>
<keyword evidence="1" id="KW-0472">Membrane</keyword>
<proteinExistence type="predicted"/>
<feature type="signal peptide" evidence="2">
    <location>
        <begin position="1"/>
        <end position="20"/>
    </location>
</feature>
<gene>
    <name evidence="3" type="ORF">KFE25_014032</name>
</gene>
<comment type="caution">
    <text evidence="3">The sequence shown here is derived from an EMBL/GenBank/DDBJ whole genome shotgun (WGS) entry which is preliminary data.</text>
</comment>
<sequence>MLASSAFVALFLATPGLSVGLPHIRLFGKRLVQQPTALYASAGATEAPPEDEQREIDPEQTVINESIIDREDLPGITVRELKDQTRESIEYFASERVPSALIAGATLGVLFAYPLVSGDLPFSALSKRVYMLLATASLCNTLLSVFAASLAIVRLLGHEHEPMAKDPLVMMLREVPLFFLAVRAHYLTGLLLFVAALSVRIFTDYFIGSPTFAKGLVCLVGATLSFMLAMYNTHLIHFKSYGDLWLQYLRVLGARLRNRTPTLGKPAGPLAFTAVALLGTSCYFFGLSAEFFFGQLASM</sequence>
<reference evidence="3" key="1">
    <citation type="submission" date="2021-05" db="EMBL/GenBank/DDBJ databases">
        <title>The genome of the haptophyte Pavlova lutheri (Diacronema luteri, Pavlovales) - a model for lipid biosynthesis in eukaryotic algae.</title>
        <authorList>
            <person name="Hulatt C.J."/>
            <person name="Posewitz M.C."/>
        </authorList>
    </citation>
    <scope>NUCLEOTIDE SEQUENCE</scope>
    <source>
        <strain evidence="3">NIVA-4/92</strain>
    </source>
</reference>
<keyword evidence="1" id="KW-0812">Transmembrane</keyword>
<keyword evidence="2" id="KW-0732">Signal</keyword>
<evidence type="ECO:0000256" key="1">
    <source>
        <dbReference type="SAM" id="Phobius"/>
    </source>
</evidence>
<evidence type="ECO:0000313" key="3">
    <source>
        <dbReference type="EMBL" id="KAG8462013.1"/>
    </source>
</evidence>
<dbReference type="OrthoDB" id="46767at2759"/>
<keyword evidence="4" id="KW-1185">Reference proteome</keyword>
<evidence type="ECO:0000256" key="2">
    <source>
        <dbReference type="SAM" id="SignalP"/>
    </source>
</evidence>
<dbReference type="AlphaFoldDB" id="A0A8J5XDW5"/>
<feature type="transmembrane region" description="Helical" evidence="1">
    <location>
        <begin position="270"/>
        <end position="293"/>
    </location>
</feature>
<organism evidence="3 4">
    <name type="scientific">Diacronema lutheri</name>
    <name type="common">Unicellular marine alga</name>
    <name type="synonym">Monochrysis lutheri</name>
    <dbReference type="NCBI Taxonomy" id="2081491"/>
    <lineage>
        <taxon>Eukaryota</taxon>
        <taxon>Haptista</taxon>
        <taxon>Haptophyta</taxon>
        <taxon>Pavlovophyceae</taxon>
        <taxon>Pavlovales</taxon>
        <taxon>Pavlovaceae</taxon>
        <taxon>Diacronema</taxon>
    </lineage>
</organism>
<evidence type="ECO:0000313" key="4">
    <source>
        <dbReference type="Proteomes" id="UP000751190"/>
    </source>
</evidence>
<keyword evidence="1" id="KW-1133">Transmembrane helix</keyword>
<name>A0A8J5XDW5_DIALT</name>
<feature type="chain" id="PRO_5035168719" description="H(+)-exporting diphosphatase" evidence="2">
    <location>
        <begin position="21"/>
        <end position="299"/>
    </location>
</feature>
<dbReference type="Proteomes" id="UP000751190">
    <property type="component" value="Unassembled WGS sequence"/>
</dbReference>
<feature type="transmembrane region" description="Helical" evidence="1">
    <location>
        <begin position="97"/>
        <end position="117"/>
    </location>
</feature>
<feature type="transmembrane region" description="Helical" evidence="1">
    <location>
        <begin position="177"/>
        <end position="199"/>
    </location>
</feature>
<accession>A0A8J5XDW5</accession>
<evidence type="ECO:0008006" key="5">
    <source>
        <dbReference type="Google" id="ProtNLM"/>
    </source>
</evidence>
<feature type="transmembrane region" description="Helical" evidence="1">
    <location>
        <begin position="211"/>
        <end position="231"/>
    </location>
</feature>